<proteinExistence type="predicted"/>
<feature type="region of interest" description="Disordered" evidence="1">
    <location>
        <begin position="473"/>
        <end position="501"/>
    </location>
</feature>
<keyword evidence="3" id="KW-1185">Reference proteome</keyword>
<protein>
    <submittedName>
        <fullName evidence="2">Uncharacterized protein</fullName>
    </submittedName>
</protein>
<comment type="caution">
    <text evidence="2">The sequence shown here is derived from an EMBL/GenBank/DDBJ whole genome shotgun (WGS) entry which is preliminary data.</text>
</comment>
<organism evidence="2 3">
    <name type="scientific">Chlorella ohadii</name>
    <dbReference type="NCBI Taxonomy" id="2649997"/>
    <lineage>
        <taxon>Eukaryota</taxon>
        <taxon>Viridiplantae</taxon>
        <taxon>Chlorophyta</taxon>
        <taxon>core chlorophytes</taxon>
        <taxon>Trebouxiophyceae</taxon>
        <taxon>Chlorellales</taxon>
        <taxon>Chlorellaceae</taxon>
        <taxon>Chlorella clade</taxon>
        <taxon>Chlorella</taxon>
    </lineage>
</organism>
<dbReference type="EMBL" id="JADXDR010000067">
    <property type="protein sequence ID" value="KAI7841180.1"/>
    <property type="molecule type" value="Genomic_DNA"/>
</dbReference>
<evidence type="ECO:0000313" key="3">
    <source>
        <dbReference type="Proteomes" id="UP001205105"/>
    </source>
</evidence>
<name>A0AAD5DNP9_9CHLO</name>
<accession>A0AAD5DNP9</accession>
<reference evidence="2" key="1">
    <citation type="submission" date="2020-11" db="EMBL/GenBank/DDBJ databases">
        <title>Chlorella ohadii genome sequencing and assembly.</title>
        <authorList>
            <person name="Murik O."/>
            <person name="Treves H."/>
            <person name="Kedem I."/>
            <person name="Shotland Y."/>
            <person name="Kaplan A."/>
        </authorList>
    </citation>
    <scope>NUCLEOTIDE SEQUENCE</scope>
    <source>
        <strain evidence="2">1</strain>
    </source>
</reference>
<sequence length="539" mass="59554">MSPGGYLVMLSRQRPCEEHLQLLATLLERGAALQGGEVAVLARSACGCDSAEADPEGHVRQWCAMLRLLLQHGADLQSSPSLLQLALKMLLRGSRDCDDERNTFHEDLGDGYAAGTSGAPLVEAFVCALVEAGYQEAQDVASCASQLLGKMFFVIREQRDEWSKSEGPYEYRLPTVKFDLAAVQCCLRALRAACVPCTAQQAQQLLHEAIGRAVQCGVFIPKRALDKQCTLTVEDRQRELRCWLAAMRFAVELGADANGSWQGVHTLRHALACIDEHLPHQMTWRTSSSWDELPAIVAFETFSLLVELGARAAAAEPADSQEPPLLWIAMRQSHPDLLRLVLRAWASAQQVFHGQTALQNLLTSDYMSSDWFLSQFVKLCCDSPQPANLELLQLAHLWAVLVEAGCPPAAPSPQLANYLARLEFQATCGWVWVLAEGIPWAPQTHFLFPAPFRAAARALLLVNHRGLRVDSPPSSNIITMPRQRQTGRRRRTPLCTPPGDSHHWQEVQLPPALVQRVLRLAAASLSVWLPPLPSCRLDT</sequence>
<evidence type="ECO:0000313" key="2">
    <source>
        <dbReference type="EMBL" id="KAI7841180.1"/>
    </source>
</evidence>
<dbReference type="AlphaFoldDB" id="A0AAD5DNP9"/>
<dbReference type="Proteomes" id="UP001205105">
    <property type="component" value="Unassembled WGS sequence"/>
</dbReference>
<evidence type="ECO:0000256" key="1">
    <source>
        <dbReference type="SAM" id="MobiDB-lite"/>
    </source>
</evidence>
<gene>
    <name evidence="2" type="ORF">COHA_005146</name>
</gene>